<dbReference type="Proteomes" id="UP000067626">
    <property type="component" value="Chromosome"/>
</dbReference>
<sequence length="272" mass="30196">MSLALPRVHLFEWNDLDGIPEPIRETVVESLSRTLRWGVLRELVTPLTTFLKETGASEILDVGAGAAGPAMTLVEELQRAGVTPPRFILTDLAPRIGAWEEARAAHPGFIDFEPNPVDATAIPAELGKGRARLLSCVFHHFQPDLAKAILADAVRSNVGIFILEPFERNPLGGVALGCTFIPSVMINPLLSPRNRWQKILLTYLTPIALMTNAWDCFISTLRIHTVEDLQAMVAPFGDAFRWRHGVFRYPPFGKGYYFYGVPNPDRQRAPTS</sequence>
<name>A0A0K1ELQ3_CHOCO</name>
<evidence type="ECO:0000313" key="2">
    <source>
        <dbReference type="Proteomes" id="UP000067626"/>
    </source>
</evidence>
<organism evidence="1 2">
    <name type="scientific">Chondromyces crocatus</name>
    <dbReference type="NCBI Taxonomy" id="52"/>
    <lineage>
        <taxon>Bacteria</taxon>
        <taxon>Pseudomonadati</taxon>
        <taxon>Myxococcota</taxon>
        <taxon>Polyangia</taxon>
        <taxon>Polyangiales</taxon>
        <taxon>Polyangiaceae</taxon>
        <taxon>Chondromyces</taxon>
    </lineage>
</organism>
<evidence type="ECO:0000313" key="1">
    <source>
        <dbReference type="EMBL" id="AKT41587.1"/>
    </source>
</evidence>
<dbReference type="SUPFAM" id="SSF53335">
    <property type="entry name" value="S-adenosyl-L-methionine-dependent methyltransferases"/>
    <property type="match status" value="1"/>
</dbReference>
<gene>
    <name evidence="1" type="ORF">CMC5_057940</name>
</gene>
<dbReference type="AlphaFoldDB" id="A0A0K1ELQ3"/>
<protein>
    <recommendedName>
        <fullName evidence="3">Methyltransferase domain-containing protein</fullName>
    </recommendedName>
</protein>
<reference evidence="1 2" key="1">
    <citation type="submission" date="2015-07" db="EMBL/GenBank/DDBJ databases">
        <title>Genome analysis of myxobacterium Chondromyces crocatus Cm c5 reveals a high potential for natural compound synthesis and the genetic basis for the loss of fruiting body formation.</title>
        <authorList>
            <person name="Zaburannyi N."/>
            <person name="Bunk B."/>
            <person name="Maier J."/>
            <person name="Overmann J."/>
            <person name="Mueller R."/>
        </authorList>
    </citation>
    <scope>NUCLEOTIDE SEQUENCE [LARGE SCALE GENOMIC DNA]</scope>
    <source>
        <strain evidence="1 2">Cm c5</strain>
    </source>
</reference>
<dbReference type="EMBL" id="CP012159">
    <property type="protein sequence ID" value="AKT41587.1"/>
    <property type="molecule type" value="Genomic_DNA"/>
</dbReference>
<dbReference type="STRING" id="52.CMC5_057940"/>
<keyword evidence="2" id="KW-1185">Reference proteome</keyword>
<dbReference type="OrthoDB" id="117053at2"/>
<dbReference type="Gene3D" id="3.40.50.150">
    <property type="entry name" value="Vaccinia Virus protein VP39"/>
    <property type="match status" value="1"/>
</dbReference>
<accession>A0A0K1ELQ3</accession>
<evidence type="ECO:0008006" key="3">
    <source>
        <dbReference type="Google" id="ProtNLM"/>
    </source>
</evidence>
<dbReference type="KEGG" id="ccro:CMC5_057940"/>
<dbReference type="RefSeq" id="WP_050433350.1">
    <property type="nucleotide sequence ID" value="NZ_CP012159.1"/>
</dbReference>
<dbReference type="InterPro" id="IPR029063">
    <property type="entry name" value="SAM-dependent_MTases_sf"/>
</dbReference>
<proteinExistence type="predicted"/>